<name>A0AAN8D4M8_9TELE</name>
<dbReference type="AlphaFoldDB" id="A0AAN8D4M8"/>
<reference evidence="1 2" key="1">
    <citation type="journal article" date="2023" name="Mol. Biol. Evol.">
        <title>Genomics of Secondarily Temperate Adaptation in the Only Non-Antarctic Icefish.</title>
        <authorList>
            <person name="Rivera-Colon A.G."/>
            <person name="Rayamajhi N."/>
            <person name="Minhas B.F."/>
            <person name="Madrigal G."/>
            <person name="Bilyk K.T."/>
            <person name="Yoon V."/>
            <person name="Hune M."/>
            <person name="Gregory S."/>
            <person name="Cheng C.H.C."/>
            <person name="Catchen J.M."/>
        </authorList>
    </citation>
    <scope>NUCLEOTIDE SEQUENCE [LARGE SCALE GENOMIC DNA]</scope>
    <source>
        <strain evidence="1">JC2023a</strain>
    </source>
</reference>
<evidence type="ECO:0000313" key="1">
    <source>
        <dbReference type="EMBL" id="KAK5915224.1"/>
    </source>
</evidence>
<dbReference type="Proteomes" id="UP001335648">
    <property type="component" value="Unassembled WGS sequence"/>
</dbReference>
<organism evidence="1 2">
    <name type="scientific">Champsocephalus esox</name>
    <name type="common">pike icefish</name>
    <dbReference type="NCBI Taxonomy" id="159716"/>
    <lineage>
        <taxon>Eukaryota</taxon>
        <taxon>Metazoa</taxon>
        <taxon>Chordata</taxon>
        <taxon>Craniata</taxon>
        <taxon>Vertebrata</taxon>
        <taxon>Euteleostomi</taxon>
        <taxon>Actinopterygii</taxon>
        <taxon>Neopterygii</taxon>
        <taxon>Teleostei</taxon>
        <taxon>Neoteleostei</taxon>
        <taxon>Acanthomorphata</taxon>
        <taxon>Eupercaria</taxon>
        <taxon>Perciformes</taxon>
        <taxon>Notothenioidei</taxon>
        <taxon>Channichthyidae</taxon>
        <taxon>Champsocephalus</taxon>
    </lineage>
</organism>
<dbReference type="EMBL" id="JAULUE010002046">
    <property type="protein sequence ID" value="KAK5915224.1"/>
    <property type="molecule type" value="Genomic_DNA"/>
</dbReference>
<gene>
    <name evidence="1" type="ORF">CesoFtcFv8_000835</name>
</gene>
<accession>A0AAN8D4M8</accession>
<proteinExistence type="predicted"/>
<evidence type="ECO:0000313" key="2">
    <source>
        <dbReference type="Proteomes" id="UP001335648"/>
    </source>
</evidence>
<comment type="caution">
    <text evidence="1">The sequence shown here is derived from an EMBL/GenBank/DDBJ whole genome shotgun (WGS) entry which is preliminary data.</text>
</comment>
<protein>
    <submittedName>
        <fullName evidence="1">Uncharacterized protein</fullName>
    </submittedName>
</protein>
<sequence length="68" mass="7028">MGGSVQNSASVNFFPAVPELAGQAEYVRDQVAGPAFVGVGWWGSHGQDLGILTGGGSNARRECLPQPK</sequence>
<keyword evidence="2" id="KW-1185">Reference proteome</keyword>